<dbReference type="InterPro" id="IPR046360">
    <property type="entry name" value="T-box_DNA-bd"/>
</dbReference>
<dbReference type="InterPro" id="IPR001699">
    <property type="entry name" value="TF_T-box"/>
</dbReference>
<dbReference type="EMBL" id="JAWDGP010000750">
    <property type="protein sequence ID" value="KAK3797718.1"/>
    <property type="molecule type" value="Genomic_DNA"/>
</dbReference>
<evidence type="ECO:0000256" key="6">
    <source>
        <dbReference type="PROSITE-ProRule" id="PRU00201"/>
    </source>
</evidence>
<feature type="compositionally biased region" description="Basic and acidic residues" evidence="7">
    <location>
        <begin position="15"/>
        <end position="34"/>
    </location>
</feature>
<evidence type="ECO:0000256" key="2">
    <source>
        <dbReference type="ARBA" id="ARBA00023015"/>
    </source>
</evidence>
<protein>
    <recommendedName>
        <fullName evidence="8">T-box domain-containing protein</fullName>
    </recommendedName>
</protein>
<dbReference type="SMART" id="SM00425">
    <property type="entry name" value="TBOX"/>
    <property type="match status" value="1"/>
</dbReference>
<organism evidence="9 10">
    <name type="scientific">Elysia crispata</name>
    <name type="common">lettuce slug</name>
    <dbReference type="NCBI Taxonomy" id="231223"/>
    <lineage>
        <taxon>Eukaryota</taxon>
        <taxon>Metazoa</taxon>
        <taxon>Spiralia</taxon>
        <taxon>Lophotrochozoa</taxon>
        <taxon>Mollusca</taxon>
        <taxon>Gastropoda</taxon>
        <taxon>Heterobranchia</taxon>
        <taxon>Euthyneura</taxon>
        <taxon>Panpulmonata</taxon>
        <taxon>Sacoglossa</taxon>
        <taxon>Placobranchoidea</taxon>
        <taxon>Plakobranchidae</taxon>
        <taxon>Elysia</taxon>
    </lineage>
</organism>
<keyword evidence="10" id="KW-1185">Reference proteome</keyword>
<keyword evidence="2" id="KW-0805">Transcription regulation</keyword>
<feature type="domain" description="T-box" evidence="8">
    <location>
        <begin position="76"/>
        <end position="186"/>
    </location>
</feature>
<dbReference type="InterPro" id="IPR018186">
    <property type="entry name" value="TF_T-box_CS"/>
</dbReference>
<dbReference type="GO" id="GO:0000981">
    <property type="term" value="F:DNA-binding transcription factor activity, RNA polymerase II-specific"/>
    <property type="evidence" value="ECO:0007669"/>
    <property type="project" value="TreeGrafter"/>
</dbReference>
<dbReference type="GO" id="GO:0000978">
    <property type="term" value="F:RNA polymerase II cis-regulatory region sequence-specific DNA binding"/>
    <property type="evidence" value="ECO:0007669"/>
    <property type="project" value="InterPro"/>
</dbReference>
<keyword evidence="4" id="KW-0804">Transcription</keyword>
<dbReference type="InterPro" id="IPR008967">
    <property type="entry name" value="p53-like_TF_DNA-bd_sf"/>
</dbReference>
<evidence type="ECO:0000313" key="9">
    <source>
        <dbReference type="EMBL" id="KAK3797718.1"/>
    </source>
</evidence>
<dbReference type="Pfam" id="PF00907">
    <property type="entry name" value="T-box"/>
    <property type="match status" value="1"/>
</dbReference>
<feature type="region of interest" description="Disordered" evidence="7">
    <location>
        <begin position="1"/>
        <end position="35"/>
    </location>
</feature>
<dbReference type="GO" id="GO:0001708">
    <property type="term" value="P:cell fate specification"/>
    <property type="evidence" value="ECO:0007669"/>
    <property type="project" value="TreeGrafter"/>
</dbReference>
<gene>
    <name evidence="9" type="ORF">RRG08_054735</name>
</gene>
<dbReference type="PROSITE" id="PS01264">
    <property type="entry name" value="TBOX_2"/>
    <property type="match status" value="1"/>
</dbReference>
<evidence type="ECO:0000256" key="5">
    <source>
        <dbReference type="ARBA" id="ARBA00023242"/>
    </source>
</evidence>
<dbReference type="GO" id="GO:0005634">
    <property type="term" value="C:nucleus"/>
    <property type="evidence" value="ECO:0007669"/>
    <property type="project" value="UniProtKB-SubCell"/>
</dbReference>
<feature type="compositionally biased region" description="Polar residues" evidence="7">
    <location>
        <begin position="1"/>
        <end position="10"/>
    </location>
</feature>
<keyword evidence="5 6" id="KW-0539">Nucleus</keyword>
<evidence type="ECO:0000256" key="4">
    <source>
        <dbReference type="ARBA" id="ARBA00023163"/>
    </source>
</evidence>
<sequence length="319" mass="36358">MQETMDPQTPSSTFSDKDDKEDDKSTKRSADDKPNTVTSEFLAELPVDVAEKLNGGPKISSDCIRYRCSNGIEVIFLDAGLWETFRQIGTEMIVTKKGRRVFPIPSYIITGLDPEKLYNIFIKVTAVDNAKHKFLNGTWVQHQENAHPSPSLYQERSTYLHPSSPNTGAHWMSELISFSSLKISNNLGARCSVSHVAWWRPLSMSRRFALGGVLYPCREDLRLVASFIHVAKICAWWRPLSRSRRFALGGVLYPCREDLRLVASFIHVAKICAWWRPLSMSRRFALGGFLYPCREDLRLVASFIHVAKICAWWRPLSMS</sequence>
<dbReference type="PRINTS" id="PR00937">
    <property type="entry name" value="TBOX"/>
</dbReference>
<comment type="subcellular location">
    <subcellularLocation>
        <location evidence="1 6">Nucleus</location>
    </subcellularLocation>
</comment>
<comment type="caution">
    <text evidence="9">The sequence shown here is derived from an EMBL/GenBank/DDBJ whole genome shotgun (WGS) entry which is preliminary data.</text>
</comment>
<evidence type="ECO:0000256" key="7">
    <source>
        <dbReference type="SAM" id="MobiDB-lite"/>
    </source>
</evidence>
<dbReference type="PANTHER" id="PTHR11267">
    <property type="entry name" value="T-BOX PROTEIN-RELATED"/>
    <property type="match status" value="1"/>
</dbReference>
<dbReference type="CDD" id="cd00182">
    <property type="entry name" value="T-box"/>
    <property type="match status" value="1"/>
</dbReference>
<proteinExistence type="predicted"/>
<evidence type="ECO:0000259" key="8">
    <source>
        <dbReference type="PROSITE" id="PS50252"/>
    </source>
</evidence>
<dbReference type="PANTHER" id="PTHR11267:SF181">
    <property type="entry name" value="OPTOMOTOR-BLIND PROTEIN"/>
    <property type="match status" value="1"/>
</dbReference>
<dbReference type="AlphaFoldDB" id="A0AAE1B183"/>
<comment type="caution">
    <text evidence="6">Lacks conserved residue(s) required for the propagation of feature annotation.</text>
</comment>
<dbReference type="PROSITE" id="PS50252">
    <property type="entry name" value="TBOX_3"/>
    <property type="match status" value="1"/>
</dbReference>
<dbReference type="Gene3D" id="2.60.40.820">
    <property type="entry name" value="Transcription factor, T-box"/>
    <property type="match status" value="1"/>
</dbReference>
<evidence type="ECO:0000313" key="10">
    <source>
        <dbReference type="Proteomes" id="UP001283361"/>
    </source>
</evidence>
<keyword evidence="3 6" id="KW-0238">DNA-binding</keyword>
<dbReference type="SUPFAM" id="SSF49417">
    <property type="entry name" value="p53-like transcription factors"/>
    <property type="match status" value="1"/>
</dbReference>
<dbReference type="GO" id="GO:0045893">
    <property type="term" value="P:positive regulation of DNA-templated transcription"/>
    <property type="evidence" value="ECO:0007669"/>
    <property type="project" value="InterPro"/>
</dbReference>
<dbReference type="GO" id="GO:0000785">
    <property type="term" value="C:chromatin"/>
    <property type="evidence" value="ECO:0007669"/>
    <property type="project" value="TreeGrafter"/>
</dbReference>
<accession>A0AAE1B183</accession>
<reference evidence="9" key="1">
    <citation type="journal article" date="2023" name="G3 (Bethesda)">
        <title>A reference genome for the long-term kleptoplast-retaining sea slug Elysia crispata morphotype clarki.</title>
        <authorList>
            <person name="Eastman K.E."/>
            <person name="Pendleton A.L."/>
            <person name="Shaikh M.A."/>
            <person name="Suttiyut T."/>
            <person name="Ogas R."/>
            <person name="Tomko P."/>
            <person name="Gavelis G."/>
            <person name="Widhalm J.R."/>
            <person name="Wisecaver J.H."/>
        </authorList>
    </citation>
    <scope>NUCLEOTIDE SEQUENCE</scope>
    <source>
        <strain evidence="9">ECLA1</strain>
    </source>
</reference>
<evidence type="ECO:0000256" key="1">
    <source>
        <dbReference type="ARBA" id="ARBA00004123"/>
    </source>
</evidence>
<dbReference type="PROSITE" id="PS01283">
    <property type="entry name" value="TBOX_1"/>
    <property type="match status" value="1"/>
</dbReference>
<name>A0AAE1B183_9GAST</name>
<dbReference type="InterPro" id="IPR036960">
    <property type="entry name" value="T-box_sf"/>
</dbReference>
<evidence type="ECO:0000256" key="3">
    <source>
        <dbReference type="ARBA" id="ARBA00023125"/>
    </source>
</evidence>
<dbReference type="Proteomes" id="UP001283361">
    <property type="component" value="Unassembled WGS sequence"/>
</dbReference>